<evidence type="ECO:0000256" key="1">
    <source>
        <dbReference type="ARBA" id="ARBA00006702"/>
    </source>
</evidence>
<dbReference type="InterPro" id="IPR036457">
    <property type="entry name" value="PPM-type-like_dom_sf"/>
</dbReference>
<dbReference type="InterPro" id="IPR001932">
    <property type="entry name" value="PPM-type_phosphatase-like_dom"/>
</dbReference>
<evidence type="ECO:0000256" key="3">
    <source>
        <dbReference type="ARBA" id="ARBA00022801"/>
    </source>
</evidence>
<reference evidence="9" key="2">
    <citation type="submission" date="2013-12" db="EMBL/GenBank/DDBJ databases">
        <title>Evolution of pathogenesis and genome organization in the Tremellales.</title>
        <authorList>
            <person name="Cuomo C."/>
            <person name="Litvintseva A."/>
            <person name="Heitman J."/>
            <person name="Chen Y."/>
            <person name="Sun S."/>
            <person name="Springer D."/>
            <person name="Dromer F."/>
            <person name="Young S."/>
            <person name="Zeng Q."/>
            <person name="Chapman S."/>
            <person name="Gujja S."/>
            <person name="Saif S."/>
            <person name="Birren B."/>
        </authorList>
    </citation>
    <scope>NUCLEOTIDE SEQUENCE [LARGE SCALE GENOMIC DNA]</scope>
    <source>
        <strain evidence="9">BCC8398</strain>
    </source>
</reference>
<accession>A0A1B9GUW2</accession>
<organism evidence="8 9">
    <name type="scientific">Kwoniella heveanensis BCC8398</name>
    <dbReference type="NCBI Taxonomy" id="1296120"/>
    <lineage>
        <taxon>Eukaryota</taxon>
        <taxon>Fungi</taxon>
        <taxon>Dikarya</taxon>
        <taxon>Basidiomycota</taxon>
        <taxon>Agaricomycotina</taxon>
        <taxon>Tremellomycetes</taxon>
        <taxon>Tremellales</taxon>
        <taxon>Cryptococcaceae</taxon>
        <taxon>Kwoniella</taxon>
    </lineage>
</organism>
<keyword evidence="2" id="KW-0479">Metal-binding</keyword>
<comment type="similarity">
    <text evidence="1 5">Belongs to the PP2C family.</text>
</comment>
<dbReference type="GO" id="GO:0004722">
    <property type="term" value="F:protein serine/threonine phosphatase activity"/>
    <property type="evidence" value="ECO:0007669"/>
    <property type="project" value="InterPro"/>
</dbReference>
<keyword evidence="3 5" id="KW-0378">Hydrolase</keyword>
<sequence length="512" mass="54195">MRSSSSPIPISPPLPSSSSSSSSSPPPRPDAWGRRMSGFMLKSMANVNIIGSSGLASPPQQTTTPTSISDHESPASSPDMIKRPGGLSDGQNARSKSVTVADGVETFGVLNRHPAVQPSGSADRQSSPFSGAGSFRVGVSEDKNKRCRRTMEDAHSFVYDFAAVKGQGYFAVFDGHAGKHAAEWCGQNFHEYLLDALLTYPDQPIPDLMNKTFHVVDSRLSHLAQAGKTSSGCTAVTAFLRLEVGDDNAKQGFTNPGLTPRGLLEGRGEDELEAQTSLEAGRRRSSMGAGTSGAVGGAGATGGNNGGGMVRKMSGRRIRDFVKSLTGSSNNKDDEDAIAEEDDGMIGAADGSRVEAIDPSATTPGVKRVLYTANVGDARGVICRGGKAVRLTYDHKGSDAQEAKRITDAGGFVMNNRVNGVLAVTRSLGDASMKEFVVGSPYTTETTLDESDEFLIVACDGLWDVCEDQEAVDLIRSIHNPQDASKFLLDHAMSNYSTDNLSVMVVRFTNSR</sequence>
<evidence type="ECO:0000256" key="6">
    <source>
        <dbReference type="SAM" id="MobiDB-lite"/>
    </source>
</evidence>
<dbReference type="STRING" id="1296120.A0A1B9GUW2"/>
<dbReference type="EMBL" id="KV700123">
    <property type="protein sequence ID" value="OCF34833.1"/>
    <property type="molecule type" value="Genomic_DNA"/>
</dbReference>
<dbReference type="OrthoDB" id="10264738at2759"/>
<dbReference type="CDD" id="cd00143">
    <property type="entry name" value="PP2Cc"/>
    <property type="match status" value="1"/>
</dbReference>
<evidence type="ECO:0000256" key="5">
    <source>
        <dbReference type="RuleBase" id="RU003465"/>
    </source>
</evidence>
<dbReference type="PROSITE" id="PS51746">
    <property type="entry name" value="PPM_2"/>
    <property type="match status" value="1"/>
</dbReference>
<dbReference type="AlphaFoldDB" id="A0A1B9GUW2"/>
<feature type="compositionally biased region" description="Polar residues" evidence="6">
    <location>
        <begin position="118"/>
        <end position="129"/>
    </location>
</feature>
<dbReference type="Proteomes" id="UP000092666">
    <property type="component" value="Unassembled WGS sequence"/>
</dbReference>
<feature type="region of interest" description="Disordered" evidence="6">
    <location>
        <begin position="1"/>
        <end position="37"/>
    </location>
</feature>
<proteinExistence type="inferred from homology"/>
<feature type="region of interest" description="Disordered" evidence="6">
    <location>
        <begin position="50"/>
        <end position="96"/>
    </location>
</feature>
<dbReference type="Pfam" id="PF00481">
    <property type="entry name" value="PP2C"/>
    <property type="match status" value="2"/>
</dbReference>
<evidence type="ECO:0000313" key="9">
    <source>
        <dbReference type="Proteomes" id="UP000092666"/>
    </source>
</evidence>
<dbReference type="SUPFAM" id="SSF81606">
    <property type="entry name" value="PP2C-like"/>
    <property type="match status" value="2"/>
</dbReference>
<dbReference type="GO" id="GO:0046872">
    <property type="term" value="F:metal ion binding"/>
    <property type="evidence" value="ECO:0007669"/>
    <property type="project" value="UniProtKB-KW"/>
</dbReference>
<keyword evidence="9" id="KW-1185">Reference proteome</keyword>
<gene>
    <name evidence="8" type="ORF">I316_03378</name>
</gene>
<evidence type="ECO:0000256" key="4">
    <source>
        <dbReference type="ARBA" id="ARBA00022912"/>
    </source>
</evidence>
<evidence type="ECO:0000256" key="2">
    <source>
        <dbReference type="ARBA" id="ARBA00022723"/>
    </source>
</evidence>
<dbReference type="SMART" id="SM00332">
    <property type="entry name" value="PP2Cc"/>
    <property type="match status" value="1"/>
</dbReference>
<keyword evidence="4 5" id="KW-0904">Protein phosphatase</keyword>
<protein>
    <submittedName>
        <fullName evidence="8">Protein phosphatase</fullName>
    </submittedName>
</protein>
<evidence type="ECO:0000313" key="8">
    <source>
        <dbReference type="EMBL" id="OCF34833.1"/>
    </source>
</evidence>
<dbReference type="PANTHER" id="PTHR13832:SF837">
    <property type="entry name" value="PROTEIN PHOSPHATASE 2C-LIKE DOMAIN-CONTAINING PROTEIN 1"/>
    <property type="match status" value="1"/>
</dbReference>
<dbReference type="InterPro" id="IPR015655">
    <property type="entry name" value="PP2C"/>
</dbReference>
<dbReference type="InterPro" id="IPR000222">
    <property type="entry name" value="PP2C_BS"/>
</dbReference>
<feature type="compositionally biased region" description="Gly residues" evidence="6">
    <location>
        <begin position="290"/>
        <end position="309"/>
    </location>
</feature>
<feature type="region of interest" description="Disordered" evidence="6">
    <location>
        <begin position="113"/>
        <end position="135"/>
    </location>
</feature>
<evidence type="ECO:0000259" key="7">
    <source>
        <dbReference type="PROSITE" id="PS51746"/>
    </source>
</evidence>
<feature type="domain" description="PPM-type phosphatase" evidence="7">
    <location>
        <begin position="136"/>
        <end position="508"/>
    </location>
</feature>
<reference evidence="8 9" key="1">
    <citation type="submission" date="2013-07" db="EMBL/GenBank/DDBJ databases">
        <title>The Genome Sequence of Cryptococcus heveanensis BCC8398.</title>
        <authorList>
            <consortium name="The Broad Institute Genome Sequencing Platform"/>
            <person name="Cuomo C."/>
            <person name="Litvintseva A."/>
            <person name="Chen Y."/>
            <person name="Heitman J."/>
            <person name="Sun S."/>
            <person name="Springer D."/>
            <person name="Dromer F."/>
            <person name="Young S.K."/>
            <person name="Zeng Q."/>
            <person name="Gargeya S."/>
            <person name="Fitzgerald M."/>
            <person name="Abouelleil A."/>
            <person name="Alvarado L."/>
            <person name="Berlin A.M."/>
            <person name="Chapman S.B."/>
            <person name="Dewar J."/>
            <person name="Goldberg J."/>
            <person name="Griggs A."/>
            <person name="Gujja S."/>
            <person name="Hansen M."/>
            <person name="Howarth C."/>
            <person name="Imamovic A."/>
            <person name="Larimer J."/>
            <person name="McCowan C."/>
            <person name="Murphy C."/>
            <person name="Pearson M."/>
            <person name="Priest M."/>
            <person name="Roberts A."/>
            <person name="Saif S."/>
            <person name="Shea T."/>
            <person name="Sykes S."/>
            <person name="Wortman J."/>
            <person name="Nusbaum C."/>
            <person name="Birren B."/>
        </authorList>
    </citation>
    <scope>NUCLEOTIDE SEQUENCE [LARGE SCALE GENOMIC DNA]</scope>
    <source>
        <strain evidence="8 9">BCC8398</strain>
    </source>
</reference>
<dbReference type="PANTHER" id="PTHR13832">
    <property type="entry name" value="PROTEIN PHOSPHATASE 2C"/>
    <property type="match status" value="1"/>
</dbReference>
<feature type="region of interest" description="Disordered" evidence="6">
    <location>
        <begin position="251"/>
        <end position="311"/>
    </location>
</feature>
<name>A0A1B9GUW2_9TREE</name>
<dbReference type="Gene3D" id="3.60.40.10">
    <property type="entry name" value="PPM-type phosphatase domain"/>
    <property type="match status" value="2"/>
</dbReference>
<dbReference type="PROSITE" id="PS01032">
    <property type="entry name" value="PPM_1"/>
    <property type="match status" value="1"/>
</dbReference>